<proteinExistence type="predicted"/>
<gene>
    <name evidence="9" type="ORF">GCM10012282_50240</name>
</gene>
<dbReference type="PROSITE" id="PS50231">
    <property type="entry name" value="RICIN_B_LECTIN"/>
    <property type="match status" value="1"/>
</dbReference>
<dbReference type="GO" id="GO:0004674">
    <property type="term" value="F:protein serine/threonine kinase activity"/>
    <property type="evidence" value="ECO:0007669"/>
    <property type="project" value="UniProtKB-KW"/>
</dbReference>
<keyword evidence="10" id="KW-1185">Reference proteome</keyword>
<evidence type="ECO:0000256" key="4">
    <source>
        <dbReference type="ARBA" id="ARBA00022777"/>
    </source>
</evidence>
<dbReference type="GO" id="GO:0005524">
    <property type="term" value="F:ATP binding"/>
    <property type="evidence" value="ECO:0007669"/>
    <property type="project" value="UniProtKB-KW"/>
</dbReference>
<evidence type="ECO:0000256" key="6">
    <source>
        <dbReference type="SAM" id="Coils"/>
    </source>
</evidence>
<keyword evidence="2" id="KW-0808">Transferase</keyword>
<keyword evidence="6" id="KW-0175">Coiled coil</keyword>
<keyword evidence="1" id="KW-0723">Serine/threonine-protein kinase</keyword>
<accession>A0A917L651</accession>
<protein>
    <recommendedName>
        <fullName evidence="8">Ricin B lectin domain-containing protein</fullName>
    </recommendedName>
</protein>
<feature type="coiled-coil region" evidence="6">
    <location>
        <begin position="860"/>
        <end position="896"/>
    </location>
</feature>
<organism evidence="9 10">
    <name type="scientific">Streptomyces lacrimifluminis</name>
    <dbReference type="NCBI Taxonomy" id="1500077"/>
    <lineage>
        <taxon>Bacteria</taxon>
        <taxon>Bacillati</taxon>
        <taxon>Actinomycetota</taxon>
        <taxon>Actinomycetes</taxon>
        <taxon>Kitasatosporales</taxon>
        <taxon>Streptomycetaceae</taxon>
        <taxon>Streptomyces</taxon>
    </lineage>
</organism>
<comment type="caution">
    <text evidence="9">The sequence shown here is derived from an EMBL/GenBank/DDBJ whole genome shotgun (WGS) entry which is preliminary data.</text>
</comment>
<evidence type="ECO:0000256" key="3">
    <source>
        <dbReference type="ARBA" id="ARBA00022741"/>
    </source>
</evidence>
<feature type="region of interest" description="Disordered" evidence="7">
    <location>
        <begin position="670"/>
        <end position="753"/>
    </location>
</feature>
<dbReference type="Pfam" id="PF15531">
    <property type="entry name" value="Ntox27"/>
    <property type="match status" value="1"/>
</dbReference>
<feature type="region of interest" description="Disordered" evidence="7">
    <location>
        <begin position="771"/>
        <end position="794"/>
    </location>
</feature>
<dbReference type="Pfam" id="PF00652">
    <property type="entry name" value="Ricin_B_lectin"/>
    <property type="match status" value="1"/>
</dbReference>
<dbReference type="InterPro" id="IPR029112">
    <property type="entry name" value="Ntox27"/>
</dbReference>
<reference evidence="9" key="1">
    <citation type="journal article" date="2014" name="Int. J. Syst. Evol. Microbiol.">
        <title>Complete genome sequence of Corynebacterium casei LMG S-19264T (=DSM 44701T), isolated from a smear-ripened cheese.</title>
        <authorList>
            <consortium name="US DOE Joint Genome Institute (JGI-PGF)"/>
            <person name="Walter F."/>
            <person name="Albersmeier A."/>
            <person name="Kalinowski J."/>
            <person name="Ruckert C."/>
        </authorList>
    </citation>
    <scope>NUCLEOTIDE SEQUENCE</scope>
    <source>
        <strain evidence="9">CGMCC 4.7272</strain>
    </source>
</reference>
<dbReference type="PANTHER" id="PTHR24350">
    <property type="entry name" value="SERINE/THREONINE-PROTEIN KINASE IAL-RELATED"/>
    <property type="match status" value="1"/>
</dbReference>
<evidence type="ECO:0000256" key="2">
    <source>
        <dbReference type="ARBA" id="ARBA00022679"/>
    </source>
</evidence>
<evidence type="ECO:0000313" key="9">
    <source>
        <dbReference type="EMBL" id="GGJ47244.1"/>
    </source>
</evidence>
<feature type="region of interest" description="Disordered" evidence="7">
    <location>
        <begin position="1105"/>
        <end position="1136"/>
    </location>
</feature>
<feature type="domain" description="Ricin B lectin" evidence="8">
    <location>
        <begin position="300"/>
        <end position="438"/>
    </location>
</feature>
<dbReference type="SMART" id="SM00458">
    <property type="entry name" value="RICIN"/>
    <property type="match status" value="1"/>
</dbReference>
<dbReference type="EMBL" id="BMMU01000017">
    <property type="protein sequence ID" value="GGJ47244.1"/>
    <property type="molecule type" value="Genomic_DNA"/>
</dbReference>
<name>A0A917L651_9ACTN</name>
<dbReference type="SUPFAM" id="SSF50370">
    <property type="entry name" value="Ricin B-like lectins"/>
    <property type="match status" value="1"/>
</dbReference>
<dbReference type="InterPro" id="IPR000772">
    <property type="entry name" value="Ricin_B_lectin"/>
</dbReference>
<dbReference type="Gene3D" id="2.80.10.50">
    <property type="match status" value="1"/>
</dbReference>
<dbReference type="CDD" id="cd00161">
    <property type="entry name" value="beta-trefoil_Ricin-like"/>
    <property type="match status" value="1"/>
</dbReference>
<reference evidence="9" key="2">
    <citation type="submission" date="2020-09" db="EMBL/GenBank/DDBJ databases">
        <authorList>
            <person name="Sun Q."/>
            <person name="Zhou Y."/>
        </authorList>
    </citation>
    <scope>NUCLEOTIDE SEQUENCE</scope>
    <source>
        <strain evidence="9">CGMCC 4.7272</strain>
    </source>
</reference>
<feature type="coiled-coil region" evidence="6">
    <location>
        <begin position="499"/>
        <end position="526"/>
    </location>
</feature>
<evidence type="ECO:0000256" key="7">
    <source>
        <dbReference type="SAM" id="MobiDB-lite"/>
    </source>
</evidence>
<sequence>MTNRLLPPLLAMAVVAGVGVNNEYTAPRTEPAADYDWFEDTAAEQLRQDQCLMSDVLRLGGPAMAATAKDGLNQSPERLRELAAREHWENTPLATAYKSDRDAALVELNRLDALHNSWKISGLETPGGFGSSADFEWPPGTGGHDGEDFHSQTGLMAWIADRFWKSENDFYEDPTPLADAETVAAVKALGQPLYGSDPDPSLPDWDRRLALRDAYKILTAWGMEPTGADNARIFLSSGGFPNKAPVPGTAEHRVVVEDLKSRFAACAWRDPMDPEKVLGEVSATAAAEWQREIGSQAAKRNDILTANKNAVQALTVASESLGKMLGHAWVADHITRWQDYWSSGGIGWIGDSPMAVQIPGAAGKCLGVQGSGTANGTAVEVVACSTAAAQQWRVNGGYGEGYSLQNVNSQKCLDLATNLTKIQISTCLGTPTQVWKFSVRAGATLQNLSANKCLNFPTYTAGQDALAAVCSTAATQKVLFKVSAHNGTVPPTAEFTKATQRLTAARTGAQAELAELKRQATAATAAQTASVTAEQAAYAIADASGAPRGRGLLVGQQKAQVTQGAAAAVAALVKAGETAEAATRAAAADSATIAQRALAQAAQSKAEFRKQAAYRAELQAKAAADAAKLHRDNAKKDKELAEAKLAESLVAEADAKAAAADAHAKRLKAEAEEATAKKEKETADVKKSEAARHRQTAETEAANAETAKGRAEASEATAVARKEDAETARDRAKELRDDAWDAEQKADASRAKADAKQAYAESLEAGDAADAARAAANEADGHANDAEAAAGRARTAADAATQAAADADAAATRAEAAAKRSRAAADEAQAAKLRADAAVRTATSAAADAIDAAEHASAEAALSVEAANEAEAQAKAAKAEADAAQAEADKATAAAAKAAGFAYVTAQAAVDAGNSAAQVAAPANDAIQLGSPYVTKDSAASLVVLSGQAAKTIAEQQKAVADAHATNAAEEAAAAQVIANQAQGDAKVAYQHAANAAKYAADARGYSKEALTYAAAAATAAAKAQQSLARTIEYGRQATADAEAADKAAGRAEGYAADARTSADAAALDAAAARAAAAQAEESASQARAAAERADAAATAAEEAAKDAQKYAESAQEAATQAENAGNTGQIESGTVPDEAGGLIGGVFYVVDHIEKVGEPKVLKKSEGCDGWWDQLFYDGDCTMTEKIGYKADLDLYLCRTEVWENSCYSGDTVYLGEHKTDTQYTEVTHTITIAEYQEGVDPVDILFGSWIRCAQKLTPGGENGSWGGCAWAVVDVASLFAGKIIRPIADAVRAMDGAVRTGIGFIDAWAALRSLRFSEVAVAGIASKIMQAVFEACETGTSRSLLTVGARALAAQSSPQECIEKVLKDLVKDGDHVVLGINPHADKLAKAIGAKTFNNGAYGAELPRAMGMGERPIWTVGVERTVSNPNVRLTVSLDGVRGATNENEALKLLLERGETIKGSDWALIRSEGYGTAWEMIKLRTAVRLGQRDWKTITWRWDGKDVEPERFKLANGEPVP</sequence>
<dbReference type="InterPro" id="IPR035992">
    <property type="entry name" value="Ricin_B-like_lectins"/>
</dbReference>
<evidence type="ECO:0000256" key="5">
    <source>
        <dbReference type="ARBA" id="ARBA00022840"/>
    </source>
</evidence>
<evidence type="ECO:0000259" key="8">
    <source>
        <dbReference type="SMART" id="SM00458"/>
    </source>
</evidence>
<evidence type="ECO:0000256" key="1">
    <source>
        <dbReference type="ARBA" id="ARBA00022527"/>
    </source>
</evidence>
<keyword evidence="5" id="KW-0067">ATP-binding</keyword>
<keyword evidence="3" id="KW-0547">Nucleotide-binding</keyword>
<feature type="compositionally biased region" description="Basic and acidic residues" evidence="7">
    <location>
        <begin position="670"/>
        <end position="697"/>
    </location>
</feature>
<keyword evidence="4" id="KW-0418">Kinase</keyword>
<dbReference type="InterPro" id="IPR030616">
    <property type="entry name" value="Aur-like"/>
</dbReference>
<feature type="compositionally biased region" description="Basic and acidic residues" evidence="7">
    <location>
        <begin position="720"/>
        <end position="753"/>
    </location>
</feature>
<evidence type="ECO:0000313" key="10">
    <source>
        <dbReference type="Proteomes" id="UP000625682"/>
    </source>
</evidence>
<feature type="compositionally biased region" description="Low complexity" evidence="7">
    <location>
        <begin position="1115"/>
        <end position="1129"/>
    </location>
</feature>
<dbReference type="Proteomes" id="UP000625682">
    <property type="component" value="Unassembled WGS sequence"/>
</dbReference>